<evidence type="ECO:0000313" key="2">
    <source>
        <dbReference type="EMBL" id="GBP13656.1"/>
    </source>
</evidence>
<dbReference type="Proteomes" id="UP000299102">
    <property type="component" value="Unassembled WGS sequence"/>
</dbReference>
<dbReference type="EMBL" id="BGZK01000058">
    <property type="protein sequence ID" value="GBP13656.1"/>
    <property type="molecule type" value="Genomic_DNA"/>
</dbReference>
<feature type="region of interest" description="Disordered" evidence="1">
    <location>
        <begin position="153"/>
        <end position="204"/>
    </location>
</feature>
<organism evidence="2 3">
    <name type="scientific">Eumeta variegata</name>
    <name type="common">Bagworm moth</name>
    <name type="synonym">Eumeta japonica</name>
    <dbReference type="NCBI Taxonomy" id="151549"/>
    <lineage>
        <taxon>Eukaryota</taxon>
        <taxon>Metazoa</taxon>
        <taxon>Ecdysozoa</taxon>
        <taxon>Arthropoda</taxon>
        <taxon>Hexapoda</taxon>
        <taxon>Insecta</taxon>
        <taxon>Pterygota</taxon>
        <taxon>Neoptera</taxon>
        <taxon>Endopterygota</taxon>
        <taxon>Lepidoptera</taxon>
        <taxon>Glossata</taxon>
        <taxon>Ditrysia</taxon>
        <taxon>Tineoidea</taxon>
        <taxon>Psychidae</taxon>
        <taxon>Oiketicinae</taxon>
        <taxon>Eumeta</taxon>
    </lineage>
</organism>
<protein>
    <submittedName>
        <fullName evidence="2">Uncharacterized protein</fullName>
    </submittedName>
</protein>
<sequence length="204" mass="22041">MRTHTAIWRRRTKVVALGNLDQIGGALKEGRILGTRNLRAYTRRLMDVGEARGTREDRTTWRSQVRLALGRYSFGVIFRCFRLRPQIPPVAPPSGAVQQQPAASANAELNVAIDVTHVPRRVTHVARDVTQVACDVECPGLQGDSMRARLMDDASGGGVRISSPAASRGPQVELRGDGSSKQGSMLQPYDGARSCLPPSASGGQ</sequence>
<proteinExistence type="predicted"/>
<reference evidence="2 3" key="1">
    <citation type="journal article" date="2019" name="Commun. Biol.">
        <title>The bagworm genome reveals a unique fibroin gene that provides high tensile strength.</title>
        <authorList>
            <person name="Kono N."/>
            <person name="Nakamura H."/>
            <person name="Ohtoshi R."/>
            <person name="Tomita M."/>
            <person name="Numata K."/>
            <person name="Arakawa K."/>
        </authorList>
    </citation>
    <scope>NUCLEOTIDE SEQUENCE [LARGE SCALE GENOMIC DNA]</scope>
</reference>
<dbReference type="AlphaFoldDB" id="A0A4C1THI0"/>
<gene>
    <name evidence="2" type="ORF">EVAR_6993_1</name>
</gene>
<name>A0A4C1THI0_EUMVA</name>
<evidence type="ECO:0000313" key="3">
    <source>
        <dbReference type="Proteomes" id="UP000299102"/>
    </source>
</evidence>
<accession>A0A4C1THI0</accession>
<keyword evidence="3" id="KW-1185">Reference proteome</keyword>
<comment type="caution">
    <text evidence="2">The sequence shown here is derived from an EMBL/GenBank/DDBJ whole genome shotgun (WGS) entry which is preliminary data.</text>
</comment>
<evidence type="ECO:0000256" key="1">
    <source>
        <dbReference type="SAM" id="MobiDB-lite"/>
    </source>
</evidence>